<feature type="transmembrane region" description="Helical" evidence="2">
    <location>
        <begin position="12"/>
        <end position="32"/>
    </location>
</feature>
<keyword evidence="2" id="KW-0472">Membrane</keyword>
<dbReference type="AlphaFoldDB" id="A0A183U035"/>
<keyword evidence="5" id="KW-1185">Reference proteome</keyword>
<dbReference type="Pfam" id="PF01484">
    <property type="entry name" value="Col_cuticle_N"/>
    <property type="match status" value="1"/>
</dbReference>
<accession>A0A183U035</accession>
<sequence>MGELRRLSPLVASSSLCAIVLTSAMIICAMLYQEIAELRKELHNDMDLFTQLTNDAWVDLIRLQPSPSLSERNKRHTFKSYVGGSAKGYASQCS</sequence>
<evidence type="ECO:0000313" key="5">
    <source>
        <dbReference type="Proteomes" id="UP000050794"/>
    </source>
</evidence>
<gene>
    <name evidence="4" type="ORF">TCNE_LOCUS1855</name>
</gene>
<keyword evidence="1" id="KW-0677">Repeat</keyword>
<reference evidence="4 5" key="2">
    <citation type="submission" date="2018-11" db="EMBL/GenBank/DDBJ databases">
        <authorList>
            <consortium name="Pathogen Informatics"/>
        </authorList>
    </citation>
    <scope>NUCLEOTIDE SEQUENCE [LARGE SCALE GENOMIC DNA]</scope>
</reference>
<dbReference type="Proteomes" id="UP000050794">
    <property type="component" value="Unassembled WGS sequence"/>
</dbReference>
<dbReference type="GO" id="GO:0042302">
    <property type="term" value="F:structural constituent of cuticle"/>
    <property type="evidence" value="ECO:0007669"/>
    <property type="project" value="InterPro"/>
</dbReference>
<evidence type="ECO:0000256" key="2">
    <source>
        <dbReference type="SAM" id="Phobius"/>
    </source>
</evidence>
<dbReference type="InterPro" id="IPR002486">
    <property type="entry name" value="Col_cuticle_N"/>
</dbReference>
<evidence type="ECO:0000256" key="1">
    <source>
        <dbReference type="ARBA" id="ARBA00022737"/>
    </source>
</evidence>
<keyword evidence="2" id="KW-0812">Transmembrane</keyword>
<protein>
    <submittedName>
        <fullName evidence="6">Col_cuticle_N domain-containing protein</fullName>
    </submittedName>
</protein>
<dbReference type="SMART" id="SM01088">
    <property type="entry name" value="Col_cuticle_N"/>
    <property type="match status" value="1"/>
</dbReference>
<evidence type="ECO:0000313" key="6">
    <source>
        <dbReference type="WBParaSite" id="TCNE_0000185501-mRNA-1"/>
    </source>
</evidence>
<feature type="domain" description="Nematode cuticle collagen N-terminal" evidence="3">
    <location>
        <begin position="10"/>
        <end position="60"/>
    </location>
</feature>
<evidence type="ECO:0000313" key="4">
    <source>
        <dbReference type="EMBL" id="VDM26950.1"/>
    </source>
</evidence>
<name>A0A183U035_TOXCA</name>
<keyword evidence="2" id="KW-1133">Transmembrane helix</keyword>
<dbReference type="EMBL" id="UYWY01001586">
    <property type="protein sequence ID" value="VDM26950.1"/>
    <property type="molecule type" value="Genomic_DNA"/>
</dbReference>
<proteinExistence type="predicted"/>
<evidence type="ECO:0000259" key="3">
    <source>
        <dbReference type="SMART" id="SM01088"/>
    </source>
</evidence>
<organism evidence="5 6">
    <name type="scientific">Toxocara canis</name>
    <name type="common">Canine roundworm</name>
    <dbReference type="NCBI Taxonomy" id="6265"/>
    <lineage>
        <taxon>Eukaryota</taxon>
        <taxon>Metazoa</taxon>
        <taxon>Ecdysozoa</taxon>
        <taxon>Nematoda</taxon>
        <taxon>Chromadorea</taxon>
        <taxon>Rhabditida</taxon>
        <taxon>Spirurina</taxon>
        <taxon>Ascaridomorpha</taxon>
        <taxon>Ascaridoidea</taxon>
        <taxon>Toxocaridae</taxon>
        <taxon>Toxocara</taxon>
    </lineage>
</organism>
<dbReference type="WBParaSite" id="TCNE_0000185501-mRNA-1">
    <property type="protein sequence ID" value="TCNE_0000185501-mRNA-1"/>
    <property type="gene ID" value="TCNE_0000185501"/>
</dbReference>
<reference evidence="6" key="1">
    <citation type="submission" date="2016-06" db="UniProtKB">
        <authorList>
            <consortium name="WormBaseParasite"/>
        </authorList>
    </citation>
    <scope>IDENTIFICATION</scope>
</reference>